<accession>A0A918DV55</accession>
<dbReference type="EMBL" id="BMLT01000006">
    <property type="protein sequence ID" value="GGO83294.1"/>
    <property type="molecule type" value="Genomic_DNA"/>
</dbReference>
<evidence type="ECO:0000313" key="2">
    <source>
        <dbReference type="EMBL" id="GGO83294.1"/>
    </source>
</evidence>
<comment type="caution">
    <text evidence="2">The sequence shown here is derived from an EMBL/GenBank/DDBJ whole genome shotgun (WGS) entry which is preliminary data.</text>
</comment>
<dbReference type="AlphaFoldDB" id="A0A918DV55"/>
<feature type="region of interest" description="Disordered" evidence="1">
    <location>
        <begin position="1"/>
        <end position="33"/>
    </location>
</feature>
<proteinExistence type="predicted"/>
<keyword evidence="3" id="KW-1185">Reference proteome</keyword>
<evidence type="ECO:0000313" key="3">
    <source>
        <dbReference type="Proteomes" id="UP000599578"/>
    </source>
</evidence>
<gene>
    <name evidence="2" type="ORF">GCM10011348_26720</name>
</gene>
<organism evidence="2 3">
    <name type="scientific">Marinobacterium nitratireducens</name>
    <dbReference type="NCBI Taxonomy" id="518897"/>
    <lineage>
        <taxon>Bacteria</taxon>
        <taxon>Pseudomonadati</taxon>
        <taxon>Pseudomonadota</taxon>
        <taxon>Gammaproteobacteria</taxon>
        <taxon>Oceanospirillales</taxon>
        <taxon>Oceanospirillaceae</taxon>
        <taxon>Marinobacterium</taxon>
    </lineage>
</organism>
<dbReference type="Proteomes" id="UP000599578">
    <property type="component" value="Unassembled WGS sequence"/>
</dbReference>
<protein>
    <submittedName>
        <fullName evidence="2">Uncharacterized protein</fullName>
    </submittedName>
</protein>
<name>A0A918DV55_9GAMM</name>
<evidence type="ECO:0000256" key="1">
    <source>
        <dbReference type="SAM" id="MobiDB-lite"/>
    </source>
</evidence>
<feature type="compositionally biased region" description="Basic and acidic residues" evidence="1">
    <location>
        <begin position="24"/>
        <end position="33"/>
    </location>
</feature>
<reference evidence="2 3" key="1">
    <citation type="journal article" date="2014" name="Int. J. Syst. Evol. Microbiol.">
        <title>Complete genome sequence of Corynebacterium casei LMG S-19264T (=DSM 44701T), isolated from a smear-ripened cheese.</title>
        <authorList>
            <consortium name="US DOE Joint Genome Institute (JGI-PGF)"/>
            <person name="Walter F."/>
            <person name="Albersmeier A."/>
            <person name="Kalinowski J."/>
            <person name="Ruckert C."/>
        </authorList>
    </citation>
    <scope>NUCLEOTIDE SEQUENCE [LARGE SCALE GENOMIC DNA]</scope>
    <source>
        <strain evidence="2 3">CGMCC 1.7286</strain>
    </source>
</reference>
<sequence length="135" mass="15510">MSLRTLQRWQHRPDDQRPSASRPKPADKLSLDERRRVLEVTNQPEFASIPPYQIVARLVDRGTSLGLELAFYRVLNEAEQQHPRGRNRPPAKRSLTTHVADCPNQQWCWDITWLPTTAGALLLLVHNQGRLQCVG</sequence>